<keyword evidence="4" id="KW-1185">Reference proteome</keyword>
<keyword evidence="1" id="KW-0732">Signal</keyword>
<dbReference type="SMART" id="SM00062">
    <property type="entry name" value="PBPb"/>
    <property type="match status" value="1"/>
</dbReference>
<dbReference type="EMBL" id="CP015922">
    <property type="protein sequence ID" value="ANI99360.1"/>
    <property type="molecule type" value="Genomic_DNA"/>
</dbReference>
<dbReference type="AlphaFoldDB" id="A0A191UEN8"/>
<evidence type="ECO:0000313" key="3">
    <source>
        <dbReference type="EMBL" id="ANI99360.1"/>
    </source>
</evidence>
<gene>
    <name evidence="3" type="ORF">A8O14_04180</name>
</gene>
<dbReference type="PANTHER" id="PTHR35936:SF17">
    <property type="entry name" value="ARGININE-BINDING EXTRACELLULAR PROTEIN ARTP"/>
    <property type="match status" value="1"/>
</dbReference>
<dbReference type="InterPro" id="IPR001638">
    <property type="entry name" value="Solute-binding_3/MltF_N"/>
</dbReference>
<dbReference type="PANTHER" id="PTHR35936">
    <property type="entry name" value="MEMBRANE-BOUND LYTIC MUREIN TRANSGLYCOSYLASE F"/>
    <property type="match status" value="1"/>
</dbReference>
<dbReference type="STRING" id="1743168.A8O14_04180"/>
<dbReference type="Gene3D" id="3.40.190.10">
    <property type="entry name" value="Periplasmic binding protein-like II"/>
    <property type="match status" value="2"/>
</dbReference>
<dbReference type="Pfam" id="PF00497">
    <property type="entry name" value="SBP_bac_3"/>
    <property type="match status" value="1"/>
</dbReference>
<evidence type="ECO:0000256" key="1">
    <source>
        <dbReference type="ARBA" id="ARBA00022729"/>
    </source>
</evidence>
<dbReference type="OrthoDB" id="571173at2"/>
<proteinExistence type="predicted"/>
<protein>
    <recommendedName>
        <fullName evidence="2">Solute-binding protein family 3/N-terminal domain-containing protein</fullName>
    </recommendedName>
</protein>
<sequence>MGLYKVTPTSILPAEGSKPTRGIGYDLGEILAAQIGKQYTPVVFEKNADVLSAVKNNEVDLVFTNASADRAKYITFSKTVIRIEKGFLISPKSSLKSQAEINRPKIKIGYSVGSNSQAELPILIPNATLVQTSSTKQAITMLKTGEIDGFSTNKAILFEMASSVPGSRVLPDVIGYENLALGTPIALQGSTTYLNEFVDQMIASGKLKIFIQRSGIQGLAPN</sequence>
<dbReference type="Proteomes" id="UP000078463">
    <property type="component" value="Chromosome"/>
</dbReference>
<dbReference type="RefSeq" id="WP_068948376.1">
    <property type="nucleotide sequence ID" value="NZ_CP015922.1"/>
</dbReference>
<feature type="domain" description="Solute-binding protein family 3/N-terminal" evidence="2">
    <location>
        <begin position="3"/>
        <end position="217"/>
    </location>
</feature>
<reference evidence="4" key="1">
    <citation type="submission" date="2016-05" db="EMBL/GenBank/DDBJ databases">
        <title>Polynucleobacter sp. QLW-P1FAT50C-4 genome.</title>
        <authorList>
            <person name="Hahn M.W."/>
        </authorList>
    </citation>
    <scope>NUCLEOTIDE SEQUENCE [LARGE SCALE GENOMIC DNA]</scope>
    <source>
        <strain evidence="4">QLW-P1FAT50C-4</strain>
    </source>
</reference>
<dbReference type="KEGG" id="pwu:A8O14_04180"/>
<accession>A0A191UEN8</accession>
<evidence type="ECO:0000313" key="4">
    <source>
        <dbReference type="Proteomes" id="UP000078463"/>
    </source>
</evidence>
<organism evidence="3 4">
    <name type="scientific">Polynucleobacter wuianus</name>
    <dbReference type="NCBI Taxonomy" id="1743168"/>
    <lineage>
        <taxon>Bacteria</taxon>
        <taxon>Pseudomonadati</taxon>
        <taxon>Pseudomonadota</taxon>
        <taxon>Betaproteobacteria</taxon>
        <taxon>Burkholderiales</taxon>
        <taxon>Burkholderiaceae</taxon>
        <taxon>Polynucleobacter</taxon>
    </lineage>
</organism>
<evidence type="ECO:0000259" key="2">
    <source>
        <dbReference type="SMART" id="SM00062"/>
    </source>
</evidence>
<dbReference type="SUPFAM" id="SSF53850">
    <property type="entry name" value="Periplasmic binding protein-like II"/>
    <property type="match status" value="1"/>
</dbReference>
<name>A0A191UEN8_9BURK</name>